<accession>A0A085JA57</accession>
<evidence type="ECO:0000256" key="7">
    <source>
        <dbReference type="HAMAP-Rule" id="MF_01071"/>
    </source>
</evidence>
<dbReference type="EMBL" id="JMPR01000048">
    <property type="protein sequence ID" value="KFD17353.1"/>
    <property type="molecule type" value="Genomic_DNA"/>
</dbReference>
<reference evidence="8 9" key="1">
    <citation type="submission" date="2014-05" db="EMBL/GenBank/DDBJ databases">
        <title>ATOL: Assembling a taxonomically balanced genome-scale reconstruction of the evolutionary history of the Enterobacteriaceae.</title>
        <authorList>
            <person name="Plunkett G.III."/>
            <person name="Neeno-Eckwall E.C."/>
            <person name="Glasner J.D."/>
            <person name="Perna N.T."/>
        </authorList>
    </citation>
    <scope>NUCLEOTIDE SEQUENCE [LARGE SCALE GENOMIC DNA]</scope>
    <source>
        <strain evidence="8 9">ATCC 33301</strain>
    </source>
</reference>
<evidence type="ECO:0000256" key="4">
    <source>
        <dbReference type="ARBA" id="ARBA00022692"/>
    </source>
</evidence>
<evidence type="ECO:0000256" key="6">
    <source>
        <dbReference type="ARBA" id="ARBA00023136"/>
    </source>
</evidence>
<organism evidence="8 9">
    <name type="scientific">Tatumella ptyseos ATCC 33301</name>
    <dbReference type="NCBI Taxonomy" id="1005995"/>
    <lineage>
        <taxon>Bacteria</taxon>
        <taxon>Pseudomonadati</taxon>
        <taxon>Pseudomonadota</taxon>
        <taxon>Gammaproteobacteria</taxon>
        <taxon>Enterobacterales</taxon>
        <taxon>Erwiniaceae</taxon>
        <taxon>Tatumella</taxon>
    </lineage>
</organism>
<evidence type="ECO:0000256" key="3">
    <source>
        <dbReference type="ARBA" id="ARBA00022475"/>
    </source>
</evidence>
<proteinExistence type="inferred from homology"/>
<dbReference type="InterPro" id="IPR009328">
    <property type="entry name" value="DUF986"/>
</dbReference>
<keyword evidence="4 7" id="KW-0812">Transmembrane</keyword>
<name>A0A085JA57_9GAMM</name>
<comment type="subcellular location">
    <subcellularLocation>
        <location evidence="1 7">Cell membrane</location>
        <topology evidence="1 7">Multi-pass membrane protein</topology>
    </subcellularLocation>
</comment>
<dbReference type="AlphaFoldDB" id="A0A085JA57"/>
<dbReference type="Proteomes" id="UP000028602">
    <property type="component" value="Unassembled WGS sequence"/>
</dbReference>
<evidence type="ECO:0000256" key="5">
    <source>
        <dbReference type="ARBA" id="ARBA00022989"/>
    </source>
</evidence>
<feature type="transmembrane region" description="Helical" evidence="7">
    <location>
        <begin position="6"/>
        <end position="25"/>
    </location>
</feature>
<evidence type="ECO:0000313" key="9">
    <source>
        <dbReference type="Proteomes" id="UP000028602"/>
    </source>
</evidence>
<dbReference type="GO" id="GO:0005886">
    <property type="term" value="C:plasma membrane"/>
    <property type="evidence" value="ECO:0007669"/>
    <property type="project" value="UniProtKB-SubCell"/>
</dbReference>
<keyword evidence="5 7" id="KW-1133">Transmembrane helix</keyword>
<evidence type="ECO:0000256" key="1">
    <source>
        <dbReference type="ARBA" id="ARBA00004651"/>
    </source>
</evidence>
<comment type="similarity">
    <text evidence="2 7">Belongs to the UPF0266 family.</text>
</comment>
<gene>
    <name evidence="8" type="primary">yobD</name>
    <name evidence="8" type="ORF">GTPT_3190</name>
</gene>
<comment type="caution">
    <text evidence="8">The sequence shown here is derived from an EMBL/GenBank/DDBJ whole genome shotgun (WGS) entry which is preliminary data.</text>
</comment>
<dbReference type="NCBIfam" id="NF002791">
    <property type="entry name" value="PRK02913.1"/>
    <property type="match status" value="1"/>
</dbReference>
<evidence type="ECO:0000313" key="8">
    <source>
        <dbReference type="EMBL" id="KFD17353.1"/>
    </source>
</evidence>
<feature type="transmembrane region" description="Helical" evidence="7">
    <location>
        <begin position="69"/>
        <end position="87"/>
    </location>
</feature>
<keyword evidence="9" id="KW-1185">Reference proteome</keyword>
<dbReference type="RefSeq" id="WP_029989839.1">
    <property type="nucleotide sequence ID" value="NZ_ATMJ01000013.1"/>
</dbReference>
<feature type="transmembrane region" description="Helical" evidence="7">
    <location>
        <begin position="46"/>
        <end position="63"/>
    </location>
</feature>
<protein>
    <recommendedName>
        <fullName evidence="7">UPF0266 membrane protein GTPT_3190</fullName>
    </recommendedName>
</protein>
<dbReference type="Pfam" id="PF06173">
    <property type="entry name" value="DUF986"/>
    <property type="match status" value="1"/>
</dbReference>
<sequence>MSLTDAAILLFTVCLIGWLLFEQVITGWLKGKTLLRISLLRAKATDGMIFIVLVAILLYNNAVTAGNPLTNWLLSLLLLCGIYLVWLRRPLLLLKPEGLWYGAIYISYARIQQLNLSEDGVLVVALEKRNLLIRVRDIDSLEQIYQTLSTLRA</sequence>
<keyword evidence="3 7" id="KW-1003">Cell membrane</keyword>
<evidence type="ECO:0000256" key="2">
    <source>
        <dbReference type="ARBA" id="ARBA00009962"/>
    </source>
</evidence>
<dbReference type="eggNOG" id="COG4811">
    <property type="taxonomic scope" value="Bacteria"/>
</dbReference>
<dbReference type="HAMAP" id="MF_01071">
    <property type="entry name" value="UPF0266"/>
    <property type="match status" value="1"/>
</dbReference>
<keyword evidence="6 7" id="KW-0472">Membrane</keyword>
<dbReference type="OrthoDB" id="2360740at2"/>